<evidence type="ECO:0000313" key="1">
    <source>
        <dbReference type="EMBL" id="PWA56713.1"/>
    </source>
</evidence>
<proteinExistence type="predicted"/>
<protein>
    <submittedName>
        <fullName evidence="1">Protein kinase-like domain-containing protein</fullName>
    </submittedName>
</protein>
<keyword evidence="2" id="KW-1185">Reference proteome</keyword>
<keyword evidence="1" id="KW-0418">Kinase</keyword>
<name>A0A2U1M618_ARTAN</name>
<dbReference type="GO" id="GO:0016301">
    <property type="term" value="F:kinase activity"/>
    <property type="evidence" value="ECO:0007669"/>
    <property type="project" value="UniProtKB-KW"/>
</dbReference>
<keyword evidence="1" id="KW-0808">Transferase</keyword>
<gene>
    <name evidence="1" type="ORF">CTI12_AA225070</name>
</gene>
<organism evidence="1 2">
    <name type="scientific">Artemisia annua</name>
    <name type="common">Sweet wormwood</name>
    <dbReference type="NCBI Taxonomy" id="35608"/>
    <lineage>
        <taxon>Eukaryota</taxon>
        <taxon>Viridiplantae</taxon>
        <taxon>Streptophyta</taxon>
        <taxon>Embryophyta</taxon>
        <taxon>Tracheophyta</taxon>
        <taxon>Spermatophyta</taxon>
        <taxon>Magnoliopsida</taxon>
        <taxon>eudicotyledons</taxon>
        <taxon>Gunneridae</taxon>
        <taxon>Pentapetalae</taxon>
        <taxon>asterids</taxon>
        <taxon>campanulids</taxon>
        <taxon>Asterales</taxon>
        <taxon>Asteraceae</taxon>
        <taxon>Asteroideae</taxon>
        <taxon>Anthemideae</taxon>
        <taxon>Artemisiinae</taxon>
        <taxon>Artemisia</taxon>
    </lineage>
</organism>
<dbReference type="OrthoDB" id="4062651at2759"/>
<reference evidence="1 2" key="1">
    <citation type="journal article" date="2018" name="Mol. Plant">
        <title>The genome of Artemisia annua provides insight into the evolution of Asteraceae family and artemisinin biosynthesis.</title>
        <authorList>
            <person name="Shen Q."/>
            <person name="Zhang L."/>
            <person name="Liao Z."/>
            <person name="Wang S."/>
            <person name="Yan T."/>
            <person name="Shi P."/>
            <person name="Liu M."/>
            <person name="Fu X."/>
            <person name="Pan Q."/>
            <person name="Wang Y."/>
            <person name="Lv Z."/>
            <person name="Lu X."/>
            <person name="Zhang F."/>
            <person name="Jiang W."/>
            <person name="Ma Y."/>
            <person name="Chen M."/>
            <person name="Hao X."/>
            <person name="Li L."/>
            <person name="Tang Y."/>
            <person name="Lv G."/>
            <person name="Zhou Y."/>
            <person name="Sun X."/>
            <person name="Brodelius P.E."/>
            <person name="Rose J.K.C."/>
            <person name="Tang K."/>
        </authorList>
    </citation>
    <scope>NUCLEOTIDE SEQUENCE [LARGE SCALE GENOMIC DNA]</scope>
    <source>
        <strain evidence="2">cv. Huhao1</strain>
        <tissue evidence="1">Leaf</tissue>
    </source>
</reference>
<comment type="caution">
    <text evidence="1">The sequence shown here is derived from an EMBL/GenBank/DDBJ whole genome shotgun (WGS) entry which is preliminary data.</text>
</comment>
<sequence length="174" mass="19514">MNLTGFERLDGNRACGSAFLVDKNSYDEVRFSGKSFIPTSLFWTLGYLDLKQVNCCNTAYMNNRTVDLSNGNSVDTLKCSYYKPSNGNPYLFDGCQDTEECARCMGNGTGYCDYERIYDIDGLFNKWNFTCHTYPSRDGDSKAQYLVTVIATGPQYRRIAVPEHGVTTHSSSAI</sequence>
<evidence type="ECO:0000313" key="2">
    <source>
        <dbReference type="Proteomes" id="UP000245207"/>
    </source>
</evidence>
<accession>A0A2U1M618</accession>
<dbReference type="AlphaFoldDB" id="A0A2U1M618"/>
<dbReference type="Proteomes" id="UP000245207">
    <property type="component" value="Unassembled WGS sequence"/>
</dbReference>
<dbReference type="EMBL" id="PKPP01006378">
    <property type="protein sequence ID" value="PWA56713.1"/>
    <property type="molecule type" value="Genomic_DNA"/>
</dbReference>